<dbReference type="EMBL" id="CAJNOQ010002211">
    <property type="protein sequence ID" value="CAF0945261.1"/>
    <property type="molecule type" value="Genomic_DNA"/>
</dbReference>
<feature type="signal peptide" evidence="1">
    <location>
        <begin position="1"/>
        <end position="18"/>
    </location>
</feature>
<dbReference type="CDD" id="cd16018">
    <property type="entry name" value="Enpp"/>
    <property type="match status" value="1"/>
</dbReference>
<evidence type="ECO:0000313" key="2">
    <source>
        <dbReference type="EMBL" id="CAF0945261.1"/>
    </source>
</evidence>
<dbReference type="SUPFAM" id="SSF53649">
    <property type="entry name" value="Alkaline phosphatase-like"/>
    <property type="match status" value="1"/>
</dbReference>
<dbReference type="OrthoDB" id="415411at2759"/>
<dbReference type="InterPro" id="IPR017850">
    <property type="entry name" value="Alkaline_phosphatase_core_sf"/>
</dbReference>
<proteinExistence type="predicted"/>
<keyword evidence="4" id="KW-1185">Reference proteome</keyword>
<dbReference type="PANTHER" id="PTHR10151">
    <property type="entry name" value="ECTONUCLEOTIDE PYROPHOSPHATASE/PHOSPHODIESTERASE"/>
    <property type="match status" value="1"/>
</dbReference>
<dbReference type="PANTHER" id="PTHR10151:SF120">
    <property type="entry name" value="BIS(5'-ADENOSYL)-TRIPHOSPHATASE"/>
    <property type="match status" value="1"/>
</dbReference>
<keyword evidence="1" id="KW-0732">Signal</keyword>
<dbReference type="InterPro" id="IPR002591">
    <property type="entry name" value="Phosphodiest/P_Trfase"/>
</dbReference>
<dbReference type="Proteomes" id="UP000681722">
    <property type="component" value="Unassembled WGS sequence"/>
</dbReference>
<reference evidence="2" key="1">
    <citation type="submission" date="2021-02" db="EMBL/GenBank/DDBJ databases">
        <authorList>
            <person name="Nowell W R."/>
        </authorList>
    </citation>
    <scope>NUCLEOTIDE SEQUENCE</scope>
</reference>
<accession>A0A814CQ22</accession>
<dbReference type="Proteomes" id="UP000663829">
    <property type="component" value="Unassembled WGS sequence"/>
</dbReference>
<name>A0A814CQ22_9BILA</name>
<sequence>MFSISLLFISLLLSFANCKPTVNNISDLLPRLLLISFDGFRYDYPDIYTLKNFRSLLDRGVRVQHIINSFTTTTFPNHFTIVTGLYEETHGIVNNIMYDPILNASTSFDTMNDTKWWSQNSYSEPIWMTNELQNNNGKVETKRRSGVISWPSTGTPVNGHMPSKYEIYNETRRFETIIDQIIKWFKDPNEPINFGTIYFYEPDHTGHIYGPLSSQMNTTLQYCDQLLGYLLAQIDNDPYLKQNLNVILTSDHGMTEVDEKRTLKLDDYIDSSLYSAYGGLSQMNIFLHSG</sequence>
<comment type="caution">
    <text evidence="2">The sequence shown here is derived from an EMBL/GenBank/DDBJ whole genome shotgun (WGS) entry which is preliminary data.</text>
</comment>
<evidence type="ECO:0000313" key="4">
    <source>
        <dbReference type="Proteomes" id="UP000663829"/>
    </source>
</evidence>
<feature type="chain" id="PRO_5036224067" evidence="1">
    <location>
        <begin position="19"/>
        <end position="290"/>
    </location>
</feature>
<dbReference type="Pfam" id="PF01663">
    <property type="entry name" value="Phosphodiest"/>
    <property type="match status" value="1"/>
</dbReference>
<protein>
    <submittedName>
        <fullName evidence="2">Uncharacterized protein</fullName>
    </submittedName>
</protein>
<gene>
    <name evidence="2" type="ORF">GPM918_LOCUS10936</name>
    <name evidence="3" type="ORF">SRO942_LOCUS10937</name>
</gene>
<dbReference type="EMBL" id="CAJOBC010002211">
    <property type="protein sequence ID" value="CAF3721468.1"/>
    <property type="molecule type" value="Genomic_DNA"/>
</dbReference>
<dbReference type="GO" id="GO:0016787">
    <property type="term" value="F:hydrolase activity"/>
    <property type="evidence" value="ECO:0007669"/>
    <property type="project" value="UniProtKB-ARBA"/>
</dbReference>
<organism evidence="2 4">
    <name type="scientific">Didymodactylos carnosus</name>
    <dbReference type="NCBI Taxonomy" id="1234261"/>
    <lineage>
        <taxon>Eukaryota</taxon>
        <taxon>Metazoa</taxon>
        <taxon>Spiralia</taxon>
        <taxon>Gnathifera</taxon>
        <taxon>Rotifera</taxon>
        <taxon>Eurotatoria</taxon>
        <taxon>Bdelloidea</taxon>
        <taxon>Philodinida</taxon>
        <taxon>Philodinidae</taxon>
        <taxon>Didymodactylos</taxon>
    </lineage>
</organism>
<dbReference type="Gene3D" id="3.40.720.10">
    <property type="entry name" value="Alkaline Phosphatase, subunit A"/>
    <property type="match status" value="1"/>
</dbReference>
<evidence type="ECO:0000256" key="1">
    <source>
        <dbReference type="SAM" id="SignalP"/>
    </source>
</evidence>
<dbReference type="AlphaFoldDB" id="A0A814CQ22"/>
<evidence type="ECO:0000313" key="3">
    <source>
        <dbReference type="EMBL" id="CAF3721468.1"/>
    </source>
</evidence>